<dbReference type="SUPFAM" id="SSF49363">
    <property type="entry name" value="Purple acid phosphatase, N-terminal domain"/>
    <property type="match status" value="1"/>
</dbReference>
<dbReference type="SMART" id="SM00176">
    <property type="entry name" value="RAN"/>
    <property type="match status" value="1"/>
</dbReference>
<comment type="similarity">
    <text evidence="2 7">Belongs to the metallophosphoesterase superfamily. Purple acid phosphatase family.</text>
</comment>
<dbReference type="EMBL" id="JALJOT010000010">
    <property type="protein sequence ID" value="KAK9906794.1"/>
    <property type="molecule type" value="Genomic_DNA"/>
</dbReference>
<dbReference type="CDD" id="cd00839">
    <property type="entry name" value="MPP_PAPs"/>
    <property type="match status" value="1"/>
</dbReference>
<dbReference type="PROSITE" id="PS51421">
    <property type="entry name" value="RAS"/>
    <property type="match status" value="1"/>
</dbReference>
<dbReference type="Proteomes" id="UP001491310">
    <property type="component" value="Unassembled WGS sequence"/>
</dbReference>
<evidence type="ECO:0000256" key="3">
    <source>
        <dbReference type="ARBA" id="ARBA00011738"/>
    </source>
</evidence>
<evidence type="ECO:0000256" key="6">
    <source>
        <dbReference type="ARBA" id="ARBA00023180"/>
    </source>
</evidence>
<dbReference type="InterPro" id="IPR005225">
    <property type="entry name" value="Small_GTP-bd"/>
</dbReference>
<dbReference type="InterPro" id="IPR004843">
    <property type="entry name" value="Calcineurin-like_PHP"/>
</dbReference>
<keyword evidence="4" id="KW-0964">Secreted</keyword>
<keyword evidence="7" id="KW-0378">Hydrolase</keyword>
<dbReference type="Pfam" id="PF14008">
    <property type="entry name" value="Metallophos_C"/>
    <property type="match status" value="1"/>
</dbReference>
<dbReference type="PRINTS" id="PR00449">
    <property type="entry name" value="RASTRNSFRMNG"/>
</dbReference>
<dbReference type="EC" id="3.1.3.2" evidence="7"/>
<name>A0ABR2YJT9_9CHLO</name>
<dbReference type="InterPro" id="IPR008963">
    <property type="entry name" value="Purple_acid_Pase-like_N"/>
</dbReference>
<dbReference type="SUPFAM" id="SSF52540">
    <property type="entry name" value="P-loop containing nucleoside triphosphate hydrolases"/>
    <property type="match status" value="1"/>
</dbReference>
<keyword evidence="6" id="KW-0325">Glycoprotein</keyword>
<dbReference type="InterPro" id="IPR027417">
    <property type="entry name" value="P-loop_NTPase"/>
</dbReference>
<keyword evidence="5" id="KW-0732">Signal</keyword>
<dbReference type="SMART" id="SM00175">
    <property type="entry name" value="RAB"/>
    <property type="match status" value="1"/>
</dbReference>
<evidence type="ECO:0000259" key="9">
    <source>
        <dbReference type="Pfam" id="PF14008"/>
    </source>
</evidence>
<dbReference type="PROSITE" id="PS51419">
    <property type="entry name" value="RAB"/>
    <property type="match status" value="1"/>
</dbReference>
<dbReference type="SMART" id="SM00174">
    <property type="entry name" value="RHO"/>
    <property type="match status" value="1"/>
</dbReference>
<evidence type="ECO:0000259" key="8">
    <source>
        <dbReference type="Pfam" id="PF00149"/>
    </source>
</evidence>
<dbReference type="Gene3D" id="3.60.21.10">
    <property type="match status" value="1"/>
</dbReference>
<gene>
    <name evidence="11" type="ORF">WJX75_008178</name>
</gene>
<comment type="catalytic activity">
    <reaction evidence="7">
        <text>a phosphate monoester + H2O = an alcohol + phosphate</text>
        <dbReference type="Rhea" id="RHEA:15017"/>
        <dbReference type="ChEBI" id="CHEBI:15377"/>
        <dbReference type="ChEBI" id="CHEBI:30879"/>
        <dbReference type="ChEBI" id="CHEBI:43474"/>
        <dbReference type="ChEBI" id="CHEBI:67140"/>
        <dbReference type="EC" id="3.1.3.2"/>
    </reaction>
</comment>
<feature type="domain" description="Purple acid phosphatase N-terminal" evidence="10">
    <location>
        <begin position="326"/>
        <end position="415"/>
    </location>
</feature>
<dbReference type="SMART" id="SM00173">
    <property type="entry name" value="RAS"/>
    <property type="match status" value="1"/>
</dbReference>
<dbReference type="CDD" id="cd01863">
    <property type="entry name" value="Rab18"/>
    <property type="match status" value="1"/>
</dbReference>
<dbReference type="InterPro" id="IPR015914">
    <property type="entry name" value="PAPs_N"/>
</dbReference>
<dbReference type="Pfam" id="PF16656">
    <property type="entry name" value="Pur_ac_phosph_N"/>
    <property type="match status" value="1"/>
</dbReference>
<proteinExistence type="inferred from homology"/>
<dbReference type="Pfam" id="PF00071">
    <property type="entry name" value="Ras"/>
    <property type="match status" value="1"/>
</dbReference>
<comment type="subcellular location">
    <subcellularLocation>
        <location evidence="1">Secreted</location>
    </subcellularLocation>
</comment>
<evidence type="ECO:0000256" key="1">
    <source>
        <dbReference type="ARBA" id="ARBA00004613"/>
    </source>
</evidence>
<dbReference type="PANTHER" id="PTHR45778">
    <property type="entry name" value="PURPLE ACID PHOSPHATASE-RELATED"/>
    <property type="match status" value="1"/>
</dbReference>
<dbReference type="NCBIfam" id="TIGR00231">
    <property type="entry name" value="small_GTP"/>
    <property type="match status" value="1"/>
</dbReference>
<comment type="subunit">
    <text evidence="3">Homodimer.</text>
</comment>
<comment type="caution">
    <text evidence="11">The sequence shown here is derived from an EMBL/GenBank/DDBJ whole genome shotgun (WGS) entry which is preliminary data.</text>
</comment>
<keyword evidence="12" id="KW-1185">Reference proteome</keyword>
<evidence type="ECO:0000313" key="11">
    <source>
        <dbReference type="EMBL" id="KAK9906794.1"/>
    </source>
</evidence>
<dbReference type="Pfam" id="PF00149">
    <property type="entry name" value="Metallophos"/>
    <property type="match status" value="1"/>
</dbReference>
<sequence>MNEPFDYLLKVLLVGDSNVGKSSLLLRFTADTFEDSVAPTIGVDFRLKFLTVNGKRLKLTIWDTAGQERFRTLTSSYYRGAQGIVFAYDVTRRETFESIEDIWMREVDMYSTVDNAVKMIVANKVDKEAEREVSRAEGAAFARKHGCLFVETSAKALLCPCTITVSRMRTGIILAALACLSGVAHGGLHNPPHPMDRFLYESFAVVIDPKVTLALNSTVQTTSSQNFQLTITGGPGKATDVVALYAPANADPSTVLFVKYILGNQIPGYVGTGAGKYTFTLLNLRTDTKFVLITGGLGSNLQAPNFTIIAQSPVITNKNLNQPTLGHLAATRDPATMLISWTTKNSAAPTAKWGLASGTTKTYTRADLCGAPANGTGYFDPGSLHTAAMTGLQPSTKYYYIYGSDADGYSQEAFFVSAPALGDTSLVKIIMSADMGQAQADGSNEPGTSERPSVAVTNGIASEIVNGYTMNVHNGDLSYADGFLADWDAYYEQISAFTRYMPFMTVPGNHERDGILTGDAFINPGANDGRGECGVVYSRRQAMPQQPGQDKSVMNSAPLAYGIRSYYSFDYGPIHFLQYDSETPYQPGSVQREWIERDLKAVDRTKTPWLIVGVHRMFYCDSSDYRSNDDADQYVAARQRASLEDLFHDAKIDAMFFGHQHAYARTCPTYKSECQPSKGEESTGTLNTLNTNTSTLYYEPSAPIYYLIGNAGRQLSTADFLEDPQPAIFANINLKYGYLRLRANATALITEGVEATTGIVFDTVTIVKNNKTSPVPPTKPQLVAGSQTV</sequence>
<dbReference type="Gene3D" id="2.60.40.380">
    <property type="entry name" value="Purple acid phosphatase-like, N-terminal"/>
    <property type="match status" value="1"/>
</dbReference>
<dbReference type="Gene3D" id="3.40.50.300">
    <property type="entry name" value="P-loop containing nucleotide triphosphate hydrolases"/>
    <property type="match status" value="1"/>
</dbReference>
<evidence type="ECO:0000256" key="7">
    <source>
        <dbReference type="RuleBase" id="RU361203"/>
    </source>
</evidence>
<dbReference type="InterPro" id="IPR041792">
    <property type="entry name" value="MPP_PAP"/>
</dbReference>
<reference evidence="11 12" key="1">
    <citation type="journal article" date="2024" name="Nat. Commun.">
        <title>Phylogenomics reveals the evolutionary origins of lichenization in chlorophyte algae.</title>
        <authorList>
            <person name="Puginier C."/>
            <person name="Libourel C."/>
            <person name="Otte J."/>
            <person name="Skaloud P."/>
            <person name="Haon M."/>
            <person name="Grisel S."/>
            <person name="Petersen M."/>
            <person name="Berrin J.G."/>
            <person name="Delaux P.M."/>
            <person name="Dal Grande F."/>
            <person name="Keller J."/>
        </authorList>
    </citation>
    <scope>NUCLEOTIDE SEQUENCE [LARGE SCALE GENOMIC DNA]</scope>
    <source>
        <strain evidence="11 12">SAG 216-7</strain>
    </source>
</reference>
<dbReference type="SUPFAM" id="SSF56300">
    <property type="entry name" value="Metallo-dependent phosphatases"/>
    <property type="match status" value="1"/>
</dbReference>
<dbReference type="InterPro" id="IPR001806">
    <property type="entry name" value="Small_GTPase"/>
</dbReference>
<evidence type="ECO:0000313" key="12">
    <source>
        <dbReference type="Proteomes" id="UP001491310"/>
    </source>
</evidence>
<evidence type="ECO:0000256" key="5">
    <source>
        <dbReference type="ARBA" id="ARBA00022729"/>
    </source>
</evidence>
<feature type="domain" description="Calcineurin-like phosphoesterase" evidence="8">
    <location>
        <begin position="472"/>
        <end position="663"/>
    </location>
</feature>
<evidence type="ECO:0000256" key="4">
    <source>
        <dbReference type="ARBA" id="ARBA00022525"/>
    </source>
</evidence>
<dbReference type="PANTHER" id="PTHR45778:SF3">
    <property type="entry name" value="PURPLE ACID PHOSPHATASE"/>
    <property type="match status" value="1"/>
</dbReference>
<dbReference type="SMART" id="SM00177">
    <property type="entry name" value="ARF"/>
    <property type="match status" value="1"/>
</dbReference>
<feature type="domain" description="Purple acid phosphatase C-terminal" evidence="9">
    <location>
        <begin position="702"/>
        <end position="762"/>
    </location>
</feature>
<dbReference type="InterPro" id="IPR025733">
    <property type="entry name" value="PAPs_C"/>
</dbReference>
<protein>
    <recommendedName>
        <fullName evidence="7">Purple acid phosphatase</fullName>
        <ecNumber evidence="7">3.1.3.2</ecNumber>
    </recommendedName>
</protein>
<accession>A0ABR2YJT9</accession>
<dbReference type="InterPro" id="IPR029052">
    <property type="entry name" value="Metallo-depent_PP-like"/>
</dbReference>
<evidence type="ECO:0000256" key="2">
    <source>
        <dbReference type="ARBA" id="ARBA00008723"/>
    </source>
</evidence>
<organism evidence="11 12">
    <name type="scientific">Coccomyxa subellipsoidea</name>
    <dbReference type="NCBI Taxonomy" id="248742"/>
    <lineage>
        <taxon>Eukaryota</taxon>
        <taxon>Viridiplantae</taxon>
        <taxon>Chlorophyta</taxon>
        <taxon>core chlorophytes</taxon>
        <taxon>Trebouxiophyceae</taxon>
        <taxon>Trebouxiophyceae incertae sedis</taxon>
        <taxon>Coccomyxaceae</taxon>
        <taxon>Coccomyxa</taxon>
    </lineage>
</organism>
<evidence type="ECO:0000259" key="10">
    <source>
        <dbReference type="Pfam" id="PF16656"/>
    </source>
</evidence>